<name>A0AAX6I783_IRIPA</name>
<accession>A0AAX6I783</accession>
<comment type="caution">
    <text evidence="2">The sequence shown here is derived from an EMBL/GenBank/DDBJ whole genome shotgun (WGS) entry which is preliminary data.</text>
</comment>
<dbReference type="EMBL" id="JANAVB010004513">
    <property type="protein sequence ID" value="KAJ6848737.1"/>
    <property type="molecule type" value="Genomic_DNA"/>
</dbReference>
<dbReference type="AlphaFoldDB" id="A0AAX6I783"/>
<dbReference type="Proteomes" id="UP001140949">
    <property type="component" value="Unassembled WGS sequence"/>
</dbReference>
<reference evidence="2" key="1">
    <citation type="journal article" date="2023" name="GigaByte">
        <title>Genome assembly of the bearded iris, Iris pallida Lam.</title>
        <authorList>
            <person name="Bruccoleri R.E."/>
            <person name="Oakeley E.J."/>
            <person name="Faust A.M.E."/>
            <person name="Altorfer M."/>
            <person name="Dessus-Babus S."/>
            <person name="Burckhardt D."/>
            <person name="Oertli M."/>
            <person name="Naumann U."/>
            <person name="Petersen F."/>
            <person name="Wong J."/>
        </authorList>
    </citation>
    <scope>NUCLEOTIDE SEQUENCE</scope>
    <source>
        <strain evidence="2">GSM-AAB239-AS_SAM_17_03QT</strain>
    </source>
</reference>
<protein>
    <submittedName>
        <fullName evidence="2">EG45-like domain containing protein</fullName>
    </submittedName>
</protein>
<evidence type="ECO:0000313" key="2">
    <source>
        <dbReference type="EMBL" id="KAJ6848737.1"/>
    </source>
</evidence>
<keyword evidence="3" id="KW-1185">Reference proteome</keyword>
<sequence length="92" mass="9694">MGQNLCFWKGKRREGRRKGALTLRSPVGRSPARWRTATRAGGESVVHDCSGGGRGGQGVSRPEKMIGGGGYFGAGGDLDTEVRALRGRAVAH</sequence>
<organism evidence="2 3">
    <name type="scientific">Iris pallida</name>
    <name type="common">Sweet iris</name>
    <dbReference type="NCBI Taxonomy" id="29817"/>
    <lineage>
        <taxon>Eukaryota</taxon>
        <taxon>Viridiplantae</taxon>
        <taxon>Streptophyta</taxon>
        <taxon>Embryophyta</taxon>
        <taxon>Tracheophyta</taxon>
        <taxon>Spermatophyta</taxon>
        <taxon>Magnoliopsida</taxon>
        <taxon>Liliopsida</taxon>
        <taxon>Asparagales</taxon>
        <taxon>Iridaceae</taxon>
        <taxon>Iridoideae</taxon>
        <taxon>Irideae</taxon>
        <taxon>Iris</taxon>
    </lineage>
</organism>
<reference evidence="2" key="2">
    <citation type="submission" date="2023-04" db="EMBL/GenBank/DDBJ databases">
        <authorList>
            <person name="Bruccoleri R.E."/>
            <person name="Oakeley E.J."/>
            <person name="Faust A.-M."/>
            <person name="Dessus-Babus S."/>
            <person name="Altorfer M."/>
            <person name="Burckhardt D."/>
            <person name="Oertli M."/>
            <person name="Naumann U."/>
            <person name="Petersen F."/>
            <person name="Wong J."/>
        </authorList>
    </citation>
    <scope>NUCLEOTIDE SEQUENCE</scope>
    <source>
        <strain evidence="2">GSM-AAB239-AS_SAM_17_03QT</strain>
        <tissue evidence="2">Leaf</tissue>
    </source>
</reference>
<feature type="region of interest" description="Disordered" evidence="1">
    <location>
        <begin position="26"/>
        <end position="62"/>
    </location>
</feature>
<proteinExistence type="predicted"/>
<evidence type="ECO:0000256" key="1">
    <source>
        <dbReference type="SAM" id="MobiDB-lite"/>
    </source>
</evidence>
<gene>
    <name evidence="2" type="ORF">M6B38_272935</name>
</gene>
<evidence type="ECO:0000313" key="3">
    <source>
        <dbReference type="Proteomes" id="UP001140949"/>
    </source>
</evidence>